<name>A0ABD5SH65_9EURY</name>
<protein>
    <submittedName>
        <fullName evidence="2">DUF5615 family PIN-like protein</fullName>
    </submittedName>
</protein>
<proteinExistence type="predicted"/>
<feature type="domain" description="DUF5615" evidence="1">
    <location>
        <begin position="1"/>
        <end position="89"/>
    </location>
</feature>
<dbReference type="InterPro" id="IPR041049">
    <property type="entry name" value="DUF5615"/>
</dbReference>
<dbReference type="AlphaFoldDB" id="A0ABD5SH65"/>
<dbReference type="EMBL" id="JBHSWV010000074">
    <property type="protein sequence ID" value="MFC6764377.1"/>
    <property type="molecule type" value="Genomic_DNA"/>
</dbReference>
<dbReference type="Proteomes" id="UP001596383">
    <property type="component" value="Unassembled WGS sequence"/>
</dbReference>
<organism evidence="2 3">
    <name type="scientific">Natrinema soli</name>
    <dbReference type="NCBI Taxonomy" id="1930624"/>
    <lineage>
        <taxon>Archaea</taxon>
        <taxon>Methanobacteriati</taxon>
        <taxon>Methanobacteriota</taxon>
        <taxon>Stenosarchaea group</taxon>
        <taxon>Halobacteria</taxon>
        <taxon>Halobacteriales</taxon>
        <taxon>Natrialbaceae</taxon>
        <taxon>Natrinema</taxon>
    </lineage>
</organism>
<comment type="caution">
    <text evidence="2">The sequence shown here is derived from an EMBL/GenBank/DDBJ whole genome shotgun (WGS) entry which is preliminary data.</text>
</comment>
<gene>
    <name evidence="2" type="ORF">ACFQE6_04810</name>
</gene>
<sequence length="105" mass="11782">MRLLADENVRPAHVLALKSAGHDIVQVEEVLEKGAPDTAVLEAAQEAERSVLTYDRKDFSAMSDHAGVFICDEQMAPREVRRTVEQVNQVYPTLDDVVEFLSDWV</sequence>
<reference evidence="2 3" key="1">
    <citation type="journal article" date="2019" name="Int. J. Syst. Evol. Microbiol.">
        <title>The Global Catalogue of Microorganisms (GCM) 10K type strain sequencing project: providing services to taxonomists for standard genome sequencing and annotation.</title>
        <authorList>
            <consortium name="The Broad Institute Genomics Platform"/>
            <consortium name="The Broad Institute Genome Sequencing Center for Infectious Disease"/>
            <person name="Wu L."/>
            <person name="Ma J."/>
        </authorList>
    </citation>
    <scope>NUCLEOTIDE SEQUENCE [LARGE SCALE GENOMIC DNA]</scope>
    <source>
        <strain evidence="2 3">LMG 29247</strain>
    </source>
</reference>
<evidence type="ECO:0000313" key="3">
    <source>
        <dbReference type="Proteomes" id="UP001596383"/>
    </source>
</evidence>
<accession>A0ABD5SH65</accession>
<evidence type="ECO:0000313" key="2">
    <source>
        <dbReference type="EMBL" id="MFC6764377.1"/>
    </source>
</evidence>
<dbReference type="Pfam" id="PF18480">
    <property type="entry name" value="DUF5615"/>
    <property type="match status" value="1"/>
</dbReference>
<dbReference type="RefSeq" id="WP_273737451.1">
    <property type="nucleotide sequence ID" value="NZ_JAQIVI010000074.1"/>
</dbReference>
<evidence type="ECO:0000259" key="1">
    <source>
        <dbReference type="Pfam" id="PF18480"/>
    </source>
</evidence>
<keyword evidence="3" id="KW-1185">Reference proteome</keyword>